<dbReference type="Pfam" id="PF00005">
    <property type="entry name" value="ABC_tran"/>
    <property type="match status" value="1"/>
</dbReference>
<dbReference type="RefSeq" id="WP_218286869.1">
    <property type="nucleotide sequence ID" value="NZ_CP076448.1"/>
</dbReference>
<dbReference type="InterPro" id="IPR013563">
    <property type="entry name" value="Oligopep_ABC_C"/>
</dbReference>
<evidence type="ECO:0000313" key="7">
    <source>
        <dbReference type="EMBL" id="QXM25817.1"/>
    </source>
</evidence>
<dbReference type="AlphaFoldDB" id="A0A975U3R3"/>
<keyword evidence="8" id="KW-1185">Reference proteome</keyword>
<evidence type="ECO:0000313" key="8">
    <source>
        <dbReference type="Proteomes" id="UP000694001"/>
    </source>
</evidence>
<dbReference type="GO" id="GO:0016887">
    <property type="term" value="F:ATP hydrolysis activity"/>
    <property type="evidence" value="ECO:0007669"/>
    <property type="project" value="InterPro"/>
</dbReference>
<dbReference type="SMART" id="SM00382">
    <property type="entry name" value="AAA"/>
    <property type="match status" value="1"/>
</dbReference>
<keyword evidence="5 7" id="KW-0067">ATP-binding</keyword>
<comment type="similarity">
    <text evidence="2">Belongs to the ABC transporter superfamily.</text>
</comment>
<accession>A0A975U3R3</accession>
<dbReference type="PROSITE" id="PS50893">
    <property type="entry name" value="ABC_TRANSPORTER_2"/>
    <property type="match status" value="1"/>
</dbReference>
<dbReference type="InterPro" id="IPR003439">
    <property type="entry name" value="ABC_transporter-like_ATP-bd"/>
</dbReference>
<keyword evidence="3" id="KW-0813">Transport</keyword>
<dbReference type="Pfam" id="PF08352">
    <property type="entry name" value="oligo_HPY"/>
    <property type="match status" value="1"/>
</dbReference>
<dbReference type="CDD" id="cd03257">
    <property type="entry name" value="ABC_NikE_OppD_transporters"/>
    <property type="match status" value="1"/>
</dbReference>
<dbReference type="PANTHER" id="PTHR43776:SF7">
    <property type="entry name" value="D,D-DIPEPTIDE TRANSPORT ATP-BINDING PROTEIN DDPF-RELATED"/>
    <property type="match status" value="1"/>
</dbReference>
<dbReference type="Proteomes" id="UP000694001">
    <property type="component" value="Chromosome"/>
</dbReference>
<gene>
    <name evidence="7" type="ORF">KO353_06350</name>
</gene>
<organism evidence="7 8">
    <name type="scientific">Elioraea tepida</name>
    <dbReference type="NCBI Taxonomy" id="2843330"/>
    <lineage>
        <taxon>Bacteria</taxon>
        <taxon>Pseudomonadati</taxon>
        <taxon>Pseudomonadota</taxon>
        <taxon>Alphaproteobacteria</taxon>
        <taxon>Acetobacterales</taxon>
        <taxon>Elioraeaceae</taxon>
        <taxon>Elioraea</taxon>
    </lineage>
</organism>
<evidence type="ECO:0000256" key="4">
    <source>
        <dbReference type="ARBA" id="ARBA00022741"/>
    </source>
</evidence>
<sequence>MSEPLLSVRGLVKHFRPRARLFGRSGCPVRAVDGIDLGLPAGGTLGLVGESGCGKSTTGRLVLRLIEADSGTIRFEGEDLRAAPPARLRALRRRMQIVFQDPFSSLNPRMTVAEILAEPFVVHGIGSAADRARAVRRLLDSVGLAAHHAGRYPHEFSGGQRQRIGIARALALEPSLIVADEPVSALDVSVQAQILTLMKDLQAARGLAFLFISHNLAVVRHMAERVAVMYLGTIVEEAPREALFSAPLRPYTRALLSAVPDPGAQRRERIVLRGEIPRPDDPPSGCRFRTRCPIAVARCAEEVPALRPLAPGHRVACHLAEAPAGAA</sequence>
<evidence type="ECO:0000256" key="1">
    <source>
        <dbReference type="ARBA" id="ARBA00004417"/>
    </source>
</evidence>
<proteinExistence type="inferred from homology"/>
<dbReference type="PANTHER" id="PTHR43776">
    <property type="entry name" value="TRANSPORT ATP-BINDING PROTEIN"/>
    <property type="match status" value="1"/>
</dbReference>
<keyword evidence="4" id="KW-0547">Nucleotide-binding</keyword>
<dbReference type="InterPro" id="IPR017871">
    <property type="entry name" value="ABC_transporter-like_CS"/>
</dbReference>
<evidence type="ECO:0000256" key="2">
    <source>
        <dbReference type="ARBA" id="ARBA00005417"/>
    </source>
</evidence>
<dbReference type="GO" id="GO:0005886">
    <property type="term" value="C:plasma membrane"/>
    <property type="evidence" value="ECO:0007669"/>
    <property type="project" value="UniProtKB-SubCell"/>
</dbReference>
<dbReference type="InterPro" id="IPR003593">
    <property type="entry name" value="AAA+_ATPase"/>
</dbReference>
<reference evidence="7" key="1">
    <citation type="submission" date="2021-06" db="EMBL/GenBank/DDBJ databases">
        <title>Elioraea tepida, sp. nov., a moderately thermophilic aerobic anoxygenic phototrophic bacterium isolated from an alkaline siliceous hot spring mat community in Yellowstone National Park, WY, USA.</title>
        <authorList>
            <person name="Saini M.K."/>
            <person name="Yoshida S."/>
            <person name="Sebastian A."/>
            <person name="Hirose S."/>
            <person name="Hara E."/>
            <person name="Tamaki H."/>
            <person name="Soulier N.T."/>
            <person name="Albert I."/>
            <person name="Hanada S."/>
            <person name="Bryant D.A."/>
            <person name="Tank M."/>
        </authorList>
    </citation>
    <scope>NUCLEOTIDE SEQUENCE</scope>
    <source>
        <strain evidence="7">MS-P2</strain>
    </source>
</reference>
<name>A0A975U3R3_9PROT</name>
<dbReference type="KEGG" id="elio:KO353_06350"/>
<dbReference type="InterPro" id="IPR050319">
    <property type="entry name" value="ABC_transp_ATP-bind"/>
</dbReference>
<comment type="subcellular location">
    <subcellularLocation>
        <location evidence="1">Cell inner membrane</location>
        <topology evidence="1">Peripheral membrane protein</topology>
    </subcellularLocation>
</comment>
<dbReference type="GO" id="GO:0005524">
    <property type="term" value="F:ATP binding"/>
    <property type="evidence" value="ECO:0007669"/>
    <property type="project" value="UniProtKB-KW"/>
</dbReference>
<feature type="domain" description="ABC transporter" evidence="6">
    <location>
        <begin position="6"/>
        <end position="256"/>
    </location>
</feature>
<evidence type="ECO:0000256" key="3">
    <source>
        <dbReference type="ARBA" id="ARBA00022448"/>
    </source>
</evidence>
<protein>
    <submittedName>
        <fullName evidence="7">ABC transporter ATP-binding protein</fullName>
    </submittedName>
</protein>
<dbReference type="PROSITE" id="PS00211">
    <property type="entry name" value="ABC_TRANSPORTER_1"/>
    <property type="match status" value="1"/>
</dbReference>
<dbReference type="EMBL" id="CP076448">
    <property type="protein sequence ID" value="QXM25817.1"/>
    <property type="molecule type" value="Genomic_DNA"/>
</dbReference>
<dbReference type="FunFam" id="3.40.50.300:FF:000016">
    <property type="entry name" value="Oligopeptide ABC transporter ATP-binding component"/>
    <property type="match status" value="1"/>
</dbReference>
<dbReference type="NCBIfam" id="TIGR01727">
    <property type="entry name" value="oligo_HPY"/>
    <property type="match status" value="1"/>
</dbReference>
<evidence type="ECO:0000259" key="6">
    <source>
        <dbReference type="PROSITE" id="PS50893"/>
    </source>
</evidence>
<dbReference type="GO" id="GO:0055085">
    <property type="term" value="P:transmembrane transport"/>
    <property type="evidence" value="ECO:0007669"/>
    <property type="project" value="UniProtKB-ARBA"/>
</dbReference>
<evidence type="ECO:0000256" key="5">
    <source>
        <dbReference type="ARBA" id="ARBA00022840"/>
    </source>
</evidence>
<dbReference type="GO" id="GO:0015833">
    <property type="term" value="P:peptide transport"/>
    <property type="evidence" value="ECO:0007669"/>
    <property type="project" value="InterPro"/>
</dbReference>